<dbReference type="GO" id="GO:0140664">
    <property type="term" value="F:ATP-dependent DNA damage sensor activity"/>
    <property type="evidence" value="ECO:0007669"/>
    <property type="project" value="InterPro"/>
</dbReference>
<dbReference type="InterPro" id="IPR036063">
    <property type="entry name" value="Smr_dom_sf"/>
</dbReference>
<dbReference type="InterPro" id="IPR027417">
    <property type="entry name" value="P-loop_NTPase"/>
</dbReference>
<comment type="function">
    <text evidence="9">Acts as a ribosome collision sensor, splitting the ribosome into its 2 subunits. Detects stalled/collided 70S ribosomes which it binds and splits by an ATP-hydrolysis driven conformational change. Acts upstream of the ribosome quality control system (RQC), a ribosome-associated complex that mediates the extraction of incompletely synthesized nascent chains from stalled ribosomes and their subsequent degradation. Probably generates substrates for RQC.</text>
</comment>
<dbReference type="SMART" id="SM00534">
    <property type="entry name" value="MUTSac"/>
    <property type="match status" value="1"/>
</dbReference>
<dbReference type="GO" id="GO:0016887">
    <property type="term" value="F:ATP hydrolysis activity"/>
    <property type="evidence" value="ECO:0007669"/>
    <property type="project" value="InterPro"/>
</dbReference>
<evidence type="ECO:0000256" key="4">
    <source>
        <dbReference type="ARBA" id="ARBA00022759"/>
    </source>
</evidence>
<dbReference type="InterPro" id="IPR005747">
    <property type="entry name" value="MutS2"/>
</dbReference>
<dbReference type="HAMAP" id="MF_00092">
    <property type="entry name" value="MutS2"/>
    <property type="match status" value="1"/>
</dbReference>
<feature type="compositionally biased region" description="Basic residues" evidence="10">
    <location>
        <begin position="638"/>
        <end position="650"/>
    </location>
</feature>
<dbReference type="GO" id="GO:0004519">
    <property type="term" value="F:endonuclease activity"/>
    <property type="evidence" value="ECO:0007669"/>
    <property type="project" value="UniProtKB-UniRule"/>
</dbReference>
<dbReference type="GO" id="GO:0043023">
    <property type="term" value="F:ribosomal large subunit binding"/>
    <property type="evidence" value="ECO:0007669"/>
    <property type="project" value="UniProtKB-UniRule"/>
</dbReference>
<dbReference type="GO" id="GO:0006298">
    <property type="term" value="P:mismatch repair"/>
    <property type="evidence" value="ECO:0007669"/>
    <property type="project" value="InterPro"/>
</dbReference>
<feature type="compositionally biased region" description="Basic and acidic residues" evidence="10">
    <location>
        <begin position="607"/>
        <end position="637"/>
    </location>
</feature>
<dbReference type="PANTHER" id="PTHR48466:SF2">
    <property type="entry name" value="OS10G0509000 PROTEIN"/>
    <property type="match status" value="1"/>
</dbReference>
<dbReference type="SMART" id="SM00463">
    <property type="entry name" value="SMR"/>
    <property type="match status" value="1"/>
</dbReference>
<dbReference type="GO" id="GO:0019843">
    <property type="term" value="F:rRNA binding"/>
    <property type="evidence" value="ECO:0007669"/>
    <property type="project" value="UniProtKB-UniRule"/>
</dbReference>
<keyword evidence="4 9" id="KW-0255">Endonuclease</keyword>
<dbReference type="InterPro" id="IPR046893">
    <property type="entry name" value="MSSS"/>
</dbReference>
<evidence type="ECO:0000256" key="2">
    <source>
        <dbReference type="ARBA" id="ARBA00022730"/>
    </source>
</evidence>
<dbReference type="GO" id="GO:0045910">
    <property type="term" value="P:negative regulation of DNA recombination"/>
    <property type="evidence" value="ECO:0007669"/>
    <property type="project" value="InterPro"/>
</dbReference>
<dbReference type="EMBL" id="BDCR01000003">
    <property type="protein sequence ID" value="GAT62942.1"/>
    <property type="molecule type" value="Genomic_DNA"/>
</dbReference>
<evidence type="ECO:0000256" key="9">
    <source>
        <dbReference type="HAMAP-Rule" id="MF_00092"/>
    </source>
</evidence>
<dbReference type="PROSITE" id="PS50828">
    <property type="entry name" value="SMR"/>
    <property type="match status" value="1"/>
</dbReference>
<keyword evidence="7 9" id="KW-0694">RNA-binding</keyword>
<keyword evidence="1 9" id="KW-0540">Nuclease</keyword>
<dbReference type="PIRSF" id="PIRSF005814">
    <property type="entry name" value="MutS_YshD"/>
    <property type="match status" value="1"/>
</dbReference>
<dbReference type="InterPro" id="IPR007696">
    <property type="entry name" value="DNA_mismatch_repair_MutS_core"/>
</dbReference>
<reference evidence="13" key="1">
    <citation type="submission" date="2016-04" db="EMBL/GenBank/DDBJ databases">
        <title>Draft genome sequence of Paludibacter jiangxiensis strain NM7.</title>
        <authorList>
            <person name="Qiu Y."/>
            <person name="Matsuura N."/>
            <person name="Ohashi A."/>
            <person name="Tourlousse M.D."/>
            <person name="Sekiguchi Y."/>
        </authorList>
    </citation>
    <scope>NUCLEOTIDE SEQUENCE [LARGE SCALE GENOMIC DNA]</scope>
    <source>
        <strain evidence="13">NM7</strain>
    </source>
</reference>
<evidence type="ECO:0000256" key="10">
    <source>
        <dbReference type="SAM" id="MobiDB-lite"/>
    </source>
</evidence>
<dbReference type="SUPFAM" id="SSF52540">
    <property type="entry name" value="P-loop containing nucleoside triphosphate hydrolases"/>
    <property type="match status" value="1"/>
</dbReference>
<keyword evidence="2 9" id="KW-0699">rRNA-binding</keyword>
<evidence type="ECO:0000256" key="3">
    <source>
        <dbReference type="ARBA" id="ARBA00022741"/>
    </source>
</evidence>
<comment type="similarity">
    <text evidence="9">Belongs to the DNA mismatch repair MutS family. MutS2 subfamily.</text>
</comment>
<dbReference type="Pfam" id="PF20297">
    <property type="entry name" value="MSSS"/>
    <property type="match status" value="1"/>
</dbReference>
<evidence type="ECO:0000313" key="12">
    <source>
        <dbReference type="EMBL" id="GAT62942.1"/>
    </source>
</evidence>
<comment type="function">
    <text evidence="9">Endonuclease that is involved in the suppression of homologous recombination and thus may have a key role in the control of bacterial genetic diversity.</text>
</comment>
<dbReference type="EC" id="3.6.4.-" evidence="9"/>
<dbReference type="Gene3D" id="3.30.1370.110">
    <property type="match status" value="1"/>
</dbReference>
<keyword evidence="13" id="KW-1185">Reference proteome</keyword>
<dbReference type="InterPro" id="IPR000432">
    <property type="entry name" value="DNA_mismatch_repair_MutS_C"/>
</dbReference>
<dbReference type="PANTHER" id="PTHR48466">
    <property type="entry name" value="OS10G0509000 PROTEIN-RELATED"/>
    <property type="match status" value="1"/>
</dbReference>
<comment type="caution">
    <text evidence="12">The sequence shown here is derived from an EMBL/GenBank/DDBJ whole genome shotgun (WGS) entry which is preliminary data.</text>
</comment>
<dbReference type="Proteomes" id="UP000076586">
    <property type="component" value="Unassembled WGS sequence"/>
</dbReference>
<dbReference type="OrthoDB" id="9808166at2"/>
<feature type="region of interest" description="Disordered" evidence="10">
    <location>
        <begin position="607"/>
        <end position="666"/>
    </location>
</feature>
<evidence type="ECO:0000256" key="8">
    <source>
        <dbReference type="ARBA" id="ARBA00023125"/>
    </source>
</evidence>
<keyword evidence="3 9" id="KW-0547">Nucleotide-binding</keyword>
<dbReference type="FunFam" id="3.30.1370.110:FF:000004">
    <property type="entry name" value="Endonuclease MutS2"/>
    <property type="match status" value="1"/>
</dbReference>
<dbReference type="SMART" id="SM00533">
    <property type="entry name" value="MUTSd"/>
    <property type="match status" value="1"/>
</dbReference>
<gene>
    <name evidence="9" type="primary">mutS2</name>
    <name evidence="9" type="synonym">rqcU</name>
    <name evidence="12" type="ORF">PJIAN_3254</name>
</gene>
<dbReference type="InterPro" id="IPR036187">
    <property type="entry name" value="DNA_mismatch_repair_MutS_sf"/>
</dbReference>
<organism evidence="12 13">
    <name type="scientific">Paludibacter jiangxiensis</name>
    <dbReference type="NCBI Taxonomy" id="681398"/>
    <lineage>
        <taxon>Bacteria</taxon>
        <taxon>Pseudomonadati</taxon>
        <taxon>Bacteroidota</taxon>
        <taxon>Bacteroidia</taxon>
        <taxon>Bacteroidales</taxon>
        <taxon>Paludibacteraceae</taxon>
        <taxon>Paludibacter</taxon>
    </lineage>
</organism>
<dbReference type="GO" id="GO:0072344">
    <property type="term" value="P:rescue of stalled ribosome"/>
    <property type="evidence" value="ECO:0007669"/>
    <property type="project" value="UniProtKB-UniRule"/>
</dbReference>
<dbReference type="SUPFAM" id="SSF48334">
    <property type="entry name" value="DNA repair protein MutS, domain III"/>
    <property type="match status" value="1"/>
</dbReference>
<name>A0A170ZRL0_9BACT</name>
<evidence type="ECO:0000259" key="11">
    <source>
        <dbReference type="PROSITE" id="PS50828"/>
    </source>
</evidence>
<dbReference type="RefSeq" id="WP_068703700.1">
    <property type="nucleotide sequence ID" value="NZ_BDCR01000003.1"/>
</dbReference>
<keyword evidence="6 9" id="KW-0067">ATP-binding</keyword>
<dbReference type="InterPro" id="IPR045076">
    <property type="entry name" value="MutS"/>
</dbReference>
<dbReference type="GO" id="GO:0005524">
    <property type="term" value="F:ATP binding"/>
    <property type="evidence" value="ECO:0007669"/>
    <property type="project" value="UniProtKB-UniRule"/>
</dbReference>
<sequence>MIYPSNFEHKVGFDTVRTLLQERCLSAIGREEVELTVFSPVYDEVVRRLAETREMMDILMEESDAWPVSYYFDLREMLSRLRVEGTFPQESELFDLQRSLSTIRDLVQFFARRDETRYVALSACAEGTALFPEVLKRLDALLNPHGLLKDNASPALAQIRRDLFQVQGSISRTLHSILRKAQSEGFVEKDAAPSVRDGRLVIPVSPSFKRKLRGIVHDESATGKTVYIEPAEVVEANNRVRELQSDERREKIRILTEFANYIRPDLEELKEAYRVLGIFDFIRAKALFALDNGAIVPRIDNDCRVEWERAVHPLLQRTLKKVGKSIVPLDITLNEKQRILLISGPNAGGKSVCLKTVGLLQYMVQCGIPVSVSDASRFGIFDKLFIDIGDEQSIEDDLSTYSSHLLHMKHFIRNSNGKTLLLIDEFGTGTEPQIGGAIAEAVLHRLNTNGAFGVITTHYTNLKHFAETAEGIVNGAMLFDRHQLQPLYKLQIGIPGSSFAIEIARKIGLSEEVIAEASEKAGSAHVDLDKYVQDILRDKHYWENKRQQIRQKEKRLEELTARYETDQSEMKAQRKEVLNKAKAEAQQLLSEANATIENTIRRIKEAQAEREATRGARQEFEEFRTRLDEKPKHEKQPKEKHKPKPEKQHKKPEQPKQEPIKAGDRVKLAGHDSIGDVIEVDGNNVTVAFGNLKSTVKANRLERVSRNKEKEIVRQKGALGSDSDEVLRQRKLNFKQDIDVRGMRGDEALQAVQYFIDDALMMGVERVRILHGTGTGILRQLIRQYLGTIPGVRHFADEHVQLGGAGITVVDL</sequence>
<evidence type="ECO:0000256" key="1">
    <source>
        <dbReference type="ARBA" id="ARBA00022722"/>
    </source>
</evidence>
<feature type="domain" description="Smr" evidence="11">
    <location>
        <begin position="738"/>
        <end position="812"/>
    </location>
</feature>
<evidence type="ECO:0000256" key="7">
    <source>
        <dbReference type="ARBA" id="ARBA00022884"/>
    </source>
</evidence>
<feature type="compositionally biased region" description="Basic and acidic residues" evidence="10">
    <location>
        <begin position="651"/>
        <end position="666"/>
    </location>
</feature>
<dbReference type="GO" id="GO:0030983">
    <property type="term" value="F:mismatched DNA binding"/>
    <property type="evidence" value="ECO:0007669"/>
    <property type="project" value="InterPro"/>
</dbReference>
<comment type="subunit">
    <text evidence="9">Homodimer. Binds to stalled ribosomes, contacting rRNA.</text>
</comment>
<dbReference type="FunFam" id="3.40.50.300:FF:001531">
    <property type="entry name" value="Endonuclease MutS2"/>
    <property type="match status" value="1"/>
</dbReference>
<feature type="binding site" evidence="9">
    <location>
        <begin position="344"/>
        <end position="351"/>
    </location>
    <ligand>
        <name>ATP</name>
        <dbReference type="ChEBI" id="CHEBI:30616"/>
    </ligand>
</feature>
<dbReference type="SUPFAM" id="SSF160443">
    <property type="entry name" value="SMR domain-like"/>
    <property type="match status" value="1"/>
</dbReference>
<proteinExistence type="inferred from homology"/>
<accession>A0A170ZRL0</accession>
<evidence type="ECO:0000256" key="6">
    <source>
        <dbReference type="ARBA" id="ARBA00022840"/>
    </source>
</evidence>
<dbReference type="NCBIfam" id="TIGR01069">
    <property type="entry name" value="mutS2"/>
    <property type="match status" value="1"/>
</dbReference>
<dbReference type="AlphaFoldDB" id="A0A170ZRL0"/>
<dbReference type="EC" id="3.1.-.-" evidence="9"/>
<keyword evidence="8 9" id="KW-0238">DNA-binding</keyword>
<protein>
    <recommendedName>
        <fullName evidence="9">Endonuclease MutS2</fullName>
        <ecNumber evidence="9">3.1.-.-</ecNumber>
    </recommendedName>
    <alternativeName>
        <fullName evidence="9">Ribosome-associated protein quality control-upstream factor</fullName>
        <shortName evidence="9">RQC-upstream factor</shortName>
        <shortName evidence="9">RqcU</shortName>
        <ecNumber evidence="9">3.6.4.-</ecNumber>
    </alternativeName>
</protein>
<dbReference type="InterPro" id="IPR002625">
    <property type="entry name" value="Smr_dom"/>
</dbReference>
<dbReference type="STRING" id="681398.PJIAN_3254"/>
<dbReference type="Gene3D" id="3.40.50.300">
    <property type="entry name" value="P-loop containing nucleotide triphosphate hydrolases"/>
    <property type="match status" value="1"/>
</dbReference>
<reference evidence="13" key="2">
    <citation type="journal article" date="2017" name="Genome Announc.">
        <title>Draft genome sequence of Paludibacter jiangxiensis NM7(T), a propionate-producing fermentative bacterium.</title>
        <authorList>
            <person name="Qiu Y.-L."/>
            <person name="Tourlousse D.M."/>
            <person name="Matsuura N."/>
            <person name="Ohashi A."/>
            <person name="Sekiguchi Y."/>
        </authorList>
    </citation>
    <scope>NUCLEOTIDE SEQUENCE [LARGE SCALE GENOMIC DNA]</scope>
    <source>
        <strain evidence="13">NM7</strain>
    </source>
</reference>
<dbReference type="Pfam" id="PF00488">
    <property type="entry name" value="MutS_V"/>
    <property type="match status" value="1"/>
</dbReference>
<evidence type="ECO:0000256" key="5">
    <source>
        <dbReference type="ARBA" id="ARBA00022801"/>
    </source>
</evidence>
<keyword evidence="5 9" id="KW-0378">Hydrolase</keyword>
<dbReference type="Pfam" id="PF01713">
    <property type="entry name" value="Smr"/>
    <property type="match status" value="1"/>
</dbReference>
<evidence type="ECO:0000313" key="13">
    <source>
        <dbReference type="Proteomes" id="UP000076586"/>
    </source>
</evidence>